<gene>
    <name evidence="2" type="ORF">EYC84_001027</name>
</gene>
<proteinExistence type="predicted"/>
<feature type="compositionally biased region" description="Basic residues" evidence="1">
    <location>
        <begin position="1"/>
        <end position="41"/>
    </location>
</feature>
<protein>
    <submittedName>
        <fullName evidence="2">Uncharacterized protein</fullName>
    </submittedName>
</protein>
<reference evidence="2 3" key="1">
    <citation type="submission" date="2019-06" db="EMBL/GenBank/DDBJ databases">
        <title>Genome Sequence of the Brown Rot Fungal Pathogen Monilinia fructicola.</title>
        <authorList>
            <person name="De Miccolis Angelini R.M."/>
            <person name="Landi L."/>
            <person name="Abate D."/>
            <person name="Pollastro S."/>
            <person name="Romanazzi G."/>
            <person name="Faretra F."/>
        </authorList>
    </citation>
    <scope>NUCLEOTIDE SEQUENCE [LARGE SCALE GENOMIC DNA]</scope>
    <source>
        <strain evidence="2 3">Mfrc123</strain>
    </source>
</reference>
<evidence type="ECO:0000313" key="3">
    <source>
        <dbReference type="Proteomes" id="UP000322873"/>
    </source>
</evidence>
<dbReference type="AlphaFoldDB" id="A0A5M9JJC6"/>
<evidence type="ECO:0000313" key="2">
    <source>
        <dbReference type="EMBL" id="KAA8569381.1"/>
    </source>
</evidence>
<feature type="region of interest" description="Disordered" evidence="1">
    <location>
        <begin position="1"/>
        <end position="42"/>
    </location>
</feature>
<comment type="caution">
    <text evidence="2">The sequence shown here is derived from an EMBL/GenBank/DDBJ whole genome shotgun (WGS) entry which is preliminary data.</text>
</comment>
<dbReference type="Proteomes" id="UP000322873">
    <property type="component" value="Unassembled WGS sequence"/>
</dbReference>
<sequence>MKGRRKKKKGKKGKKKGKEKEKEKKKKKKKNKEKNNNKKKKQLCEMAEYFQRLLQNERRKGTKQLCKSKVVRTSVRM</sequence>
<evidence type="ECO:0000256" key="1">
    <source>
        <dbReference type="SAM" id="MobiDB-lite"/>
    </source>
</evidence>
<keyword evidence="3" id="KW-1185">Reference proteome</keyword>
<accession>A0A5M9JJC6</accession>
<organism evidence="2 3">
    <name type="scientific">Monilinia fructicola</name>
    <name type="common">Brown rot fungus</name>
    <name type="synonym">Ciboria fructicola</name>
    <dbReference type="NCBI Taxonomy" id="38448"/>
    <lineage>
        <taxon>Eukaryota</taxon>
        <taxon>Fungi</taxon>
        <taxon>Dikarya</taxon>
        <taxon>Ascomycota</taxon>
        <taxon>Pezizomycotina</taxon>
        <taxon>Leotiomycetes</taxon>
        <taxon>Helotiales</taxon>
        <taxon>Sclerotiniaceae</taxon>
        <taxon>Monilinia</taxon>
    </lineage>
</organism>
<dbReference type="EMBL" id="VICG01000008">
    <property type="protein sequence ID" value="KAA8569381.1"/>
    <property type="molecule type" value="Genomic_DNA"/>
</dbReference>
<name>A0A5M9JJC6_MONFR</name>